<keyword evidence="1" id="KW-0732">Signal</keyword>
<dbReference type="Proteomes" id="UP001519460">
    <property type="component" value="Unassembled WGS sequence"/>
</dbReference>
<dbReference type="SUPFAM" id="SSF57414">
    <property type="entry name" value="Hairpin loop containing domain-like"/>
    <property type="match status" value="1"/>
</dbReference>
<evidence type="ECO:0000313" key="4">
    <source>
        <dbReference type="Proteomes" id="UP001519460"/>
    </source>
</evidence>
<evidence type="ECO:0000256" key="1">
    <source>
        <dbReference type="SAM" id="SignalP"/>
    </source>
</evidence>
<feature type="chain" id="PRO_5044811757" description="Apple domain-containing protein" evidence="1">
    <location>
        <begin position="23"/>
        <end position="120"/>
    </location>
</feature>
<accession>A0ABD0LER8</accession>
<feature type="domain" description="Apple" evidence="2">
    <location>
        <begin position="41"/>
        <end position="95"/>
    </location>
</feature>
<dbReference type="AlphaFoldDB" id="A0ABD0LER8"/>
<dbReference type="Pfam" id="PF00024">
    <property type="entry name" value="PAN_1"/>
    <property type="match status" value="1"/>
</dbReference>
<protein>
    <recommendedName>
        <fullName evidence="2">Apple domain-containing protein</fullName>
    </recommendedName>
</protein>
<proteinExistence type="predicted"/>
<gene>
    <name evidence="3" type="ORF">BaRGS_00011123</name>
</gene>
<dbReference type="InterPro" id="IPR003609">
    <property type="entry name" value="Pan_app"/>
</dbReference>
<keyword evidence="4" id="KW-1185">Reference proteome</keyword>
<sequence>MEMHLSSWMMCLFFVTLEKSAAFSTSARSTRWHKFPSDSADIDETSAVAVGSRSVKECAIRCLDHVNCDRFCYDVMNAVCYVTGVVTSSTPVSDPERRCYEVNSAPAPGNVIVISFFYSQ</sequence>
<dbReference type="EMBL" id="JACVVK020000056">
    <property type="protein sequence ID" value="KAK7497728.1"/>
    <property type="molecule type" value="Genomic_DNA"/>
</dbReference>
<reference evidence="3 4" key="1">
    <citation type="journal article" date="2023" name="Sci. Data">
        <title>Genome assembly of the Korean intertidal mud-creeper Batillaria attramentaria.</title>
        <authorList>
            <person name="Patra A.K."/>
            <person name="Ho P.T."/>
            <person name="Jun S."/>
            <person name="Lee S.J."/>
            <person name="Kim Y."/>
            <person name="Won Y.J."/>
        </authorList>
    </citation>
    <scope>NUCLEOTIDE SEQUENCE [LARGE SCALE GENOMIC DNA]</scope>
    <source>
        <strain evidence="3">Wonlab-2016</strain>
    </source>
</reference>
<organism evidence="3 4">
    <name type="scientific">Batillaria attramentaria</name>
    <dbReference type="NCBI Taxonomy" id="370345"/>
    <lineage>
        <taxon>Eukaryota</taxon>
        <taxon>Metazoa</taxon>
        <taxon>Spiralia</taxon>
        <taxon>Lophotrochozoa</taxon>
        <taxon>Mollusca</taxon>
        <taxon>Gastropoda</taxon>
        <taxon>Caenogastropoda</taxon>
        <taxon>Sorbeoconcha</taxon>
        <taxon>Cerithioidea</taxon>
        <taxon>Batillariidae</taxon>
        <taxon>Batillaria</taxon>
    </lineage>
</organism>
<comment type="caution">
    <text evidence="3">The sequence shown here is derived from an EMBL/GenBank/DDBJ whole genome shotgun (WGS) entry which is preliminary data.</text>
</comment>
<name>A0ABD0LER8_9CAEN</name>
<feature type="signal peptide" evidence="1">
    <location>
        <begin position="1"/>
        <end position="22"/>
    </location>
</feature>
<evidence type="ECO:0000313" key="3">
    <source>
        <dbReference type="EMBL" id="KAK7497728.1"/>
    </source>
</evidence>
<evidence type="ECO:0000259" key="2">
    <source>
        <dbReference type="Pfam" id="PF00024"/>
    </source>
</evidence>